<dbReference type="Gene3D" id="4.10.280.10">
    <property type="entry name" value="Helix-loop-helix DNA-binding domain"/>
    <property type="match status" value="1"/>
</dbReference>
<evidence type="ECO:0000256" key="2">
    <source>
        <dbReference type="ARBA" id="ARBA00023125"/>
    </source>
</evidence>
<dbReference type="GeneTree" id="ENSGT00940000161651"/>
<dbReference type="InterPro" id="IPR050359">
    <property type="entry name" value="bHLH_transcription_factors"/>
</dbReference>
<dbReference type="InterPro" id="IPR036638">
    <property type="entry name" value="HLH_DNA-bd_sf"/>
</dbReference>
<dbReference type="PANTHER" id="PTHR19290:SF164">
    <property type="entry name" value="BHLH DOMAIN-CONTAINING PROTEIN"/>
    <property type="match status" value="1"/>
</dbReference>
<dbReference type="Proteomes" id="UP000694388">
    <property type="component" value="Unplaced"/>
</dbReference>
<feature type="compositionally biased region" description="Basic and acidic residues" evidence="5">
    <location>
        <begin position="44"/>
        <end position="53"/>
    </location>
</feature>
<sequence length="298" mass="33061">MFPEQTSVESTVVAPDETPSPVHVCADSRDTHEWRRSPAAKARSMRERRGHHELPESELQNLRLKINSRERKRMQDLNVAMDGLRQVMPYGQGGPAVRKLSKISTLLLARNYILMLSTSLHEMKRMLGEAYATRGPRHPLHSAQRSPTLYGALAPAPRPSLGPILTPTVSTHDVHGPCQASSPILGSHGLGGSPGLTSGSASHWPGVLPCPCPLCQLPLPAPLRVSLWCKWHCINGSKLPKLFSDNVCIPILFQLNYILEQENTTHLFDTFKTFLVSSTWKKIFAAFYVITTNQICHV</sequence>
<dbReference type="GO" id="GO:0005634">
    <property type="term" value="C:nucleus"/>
    <property type="evidence" value="ECO:0007669"/>
    <property type="project" value="TreeGrafter"/>
</dbReference>
<feature type="domain" description="BHLH" evidence="6">
    <location>
        <begin position="61"/>
        <end position="116"/>
    </location>
</feature>
<dbReference type="Ensembl" id="ENSEBUT00000008336.1">
    <property type="protein sequence ID" value="ENSEBUP00000007848.1"/>
    <property type="gene ID" value="ENSEBUG00000005107.1"/>
</dbReference>
<proteinExistence type="predicted"/>
<protein>
    <submittedName>
        <fullName evidence="7">Oligodendrocyte lineage transcription factor 2</fullName>
    </submittedName>
</protein>
<dbReference type="GO" id="GO:0061564">
    <property type="term" value="P:axon development"/>
    <property type="evidence" value="ECO:0007669"/>
    <property type="project" value="TreeGrafter"/>
</dbReference>
<dbReference type="InterPro" id="IPR011598">
    <property type="entry name" value="bHLH_dom"/>
</dbReference>
<dbReference type="SUPFAM" id="SSF47459">
    <property type="entry name" value="HLH, helix-loop-helix DNA-binding domain"/>
    <property type="match status" value="1"/>
</dbReference>
<dbReference type="GO" id="GO:0000981">
    <property type="term" value="F:DNA-binding transcription factor activity, RNA polymerase II-specific"/>
    <property type="evidence" value="ECO:0007669"/>
    <property type="project" value="TreeGrafter"/>
</dbReference>
<dbReference type="GO" id="GO:0007423">
    <property type="term" value="P:sensory organ development"/>
    <property type="evidence" value="ECO:0007669"/>
    <property type="project" value="TreeGrafter"/>
</dbReference>
<keyword evidence="2" id="KW-0238">DNA-binding</keyword>
<dbReference type="SMART" id="SM00353">
    <property type="entry name" value="HLH"/>
    <property type="match status" value="1"/>
</dbReference>
<keyword evidence="8" id="KW-1185">Reference proteome</keyword>
<keyword evidence="4" id="KW-0539">Nucleus</keyword>
<evidence type="ECO:0000313" key="7">
    <source>
        <dbReference type="Ensembl" id="ENSEBUP00000007848.1"/>
    </source>
</evidence>
<dbReference type="PANTHER" id="PTHR19290">
    <property type="entry name" value="BASIC HELIX-LOOP-HELIX PROTEIN NEUROGENIN-RELATED"/>
    <property type="match status" value="1"/>
</dbReference>
<dbReference type="CDD" id="cd19725">
    <property type="entry name" value="bHLH_TS_OLIG2_like"/>
    <property type="match status" value="1"/>
</dbReference>
<evidence type="ECO:0000256" key="4">
    <source>
        <dbReference type="ARBA" id="ARBA00023242"/>
    </source>
</evidence>
<reference evidence="7" key="1">
    <citation type="submission" date="2025-08" db="UniProtKB">
        <authorList>
            <consortium name="Ensembl"/>
        </authorList>
    </citation>
    <scope>IDENTIFICATION</scope>
</reference>
<reference evidence="7" key="2">
    <citation type="submission" date="2025-09" db="UniProtKB">
        <authorList>
            <consortium name="Ensembl"/>
        </authorList>
    </citation>
    <scope>IDENTIFICATION</scope>
</reference>
<dbReference type="AlphaFoldDB" id="A0A8C4PZT5"/>
<keyword evidence="3" id="KW-0804">Transcription</keyword>
<feature type="compositionally biased region" description="Polar residues" evidence="5">
    <location>
        <begin position="1"/>
        <end position="10"/>
    </location>
</feature>
<evidence type="ECO:0000256" key="1">
    <source>
        <dbReference type="ARBA" id="ARBA00023015"/>
    </source>
</evidence>
<feature type="region of interest" description="Disordered" evidence="5">
    <location>
        <begin position="1"/>
        <end position="53"/>
    </location>
</feature>
<evidence type="ECO:0000313" key="8">
    <source>
        <dbReference type="Proteomes" id="UP000694388"/>
    </source>
</evidence>
<evidence type="ECO:0000256" key="5">
    <source>
        <dbReference type="SAM" id="MobiDB-lite"/>
    </source>
</evidence>
<feature type="compositionally biased region" description="Basic and acidic residues" evidence="5">
    <location>
        <begin position="26"/>
        <end position="36"/>
    </location>
</feature>
<dbReference type="GO" id="GO:0070888">
    <property type="term" value="F:E-box binding"/>
    <property type="evidence" value="ECO:0007669"/>
    <property type="project" value="TreeGrafter"/>
</dbReference>
<dbReference type="Pfam" id="PF00010">
    <property type="entry name" value="HLH"/>
    <property type="match status" value="1"/>
</dbReference>
<keyword evidence="1" id="KW-0805">Transcription regulation</keyword>
<dbReference type="FunFam" id="4.10.280.10:FF:000031">
    <property type="entry name" value="Oligodendrocyte transcription factor 3"/>
    <property type="match status" value="1"/>
</dbReference>
<dbReference type="GO" id="GO:0046983">
    <property type="term" value="F:protein dimerization activity"/>
    <property type="evidence" value="ECO:0007669"/>
    <property type="project" value="InterPro"/>
</dbReference>
<accession>A0A8C4PZT5</accession>
<organism evidence="7 8">
    <name type="scientific">Eptatretus burgeri</name>
    <name type="common">Inshore hagfish</name>
    <dbReference type="NCBI Taxonomy" id="7764"/>
    <lineage>
        <taxon>Eukaryota</taxon>
        <taxon>Metazoa</taxon>
        <taxon>Chordata</taxon>
        <taxon>Craniata</taxon>
        <taxon>Vertebrata</taxon>
        <taxon>Cyclostomata</taxon>
        <taxon>Myxini</taxon>
        <taxon>Myxiniformes</taxon>
        <taxon>Myxinidae</taxon>
        <taxon>Eptatretinae</taxon>
        <taxon>Eptatretus</taxon>
    </lineage>
</organism>
<evidence type="ECO:0000259" key="6">
    <source>
        <dbReference type="PROSITE" id="PS50888"/>
    </source>
</evidence>
<dbReference type="GO" id="GO:0045944">
    <property type="term" value="P:positive regulation of transcription by RNA polymerase II"/>
    <property type="evidence" value="ECO:0007669"/>
    <property type="project" value="TreeGrafter"/>
</dbReference>
<dbReference type="PROSITE" id="PS50888">
    <property type="entry name" value="BHLH"/>
    <property type="match status" value="1"/>
</dbReference>
<evidence type="ECO:0000256" key="3">
    <source>
        <dbReference type="ARBA" id="ARBA00023163"/>
    </source>
</evidence>
<name>A0A8C4PZT5_EPTBU</name>